<feature type="compositionally biased region" description="Polar residues" evidence="1">
    <location>
        <begin position="177"/>
        <end position="196"/>
    </location>
</feature>
<dbReference type="InterPro" id="IPR040256">
    <property type="entry name" value="At4g02000-like"/>
</dbReference>
<dbReference type="PANTHER" id="PTHR31286">
    <property type="entry name" value="GLYCINE-RICH CELL WALL STRUCTURAL PROTEIN 1.8-LIKE"/>
    <property type="match status" value="1"/>
</dbReference>
<accession>A0AAF0US18</accession>
<proteinExistence type="predicted"/>
<feature type="compositionally biased region" description="Low complexity" evidence="1">
    <location>
        <begin position="129"/>
        <end position="140"/>
    </location>
</feature>
<dbReference type="EMBL" id="CP133621">
    <property type="protein sequence ID" value="WMV50081.1"/>
    <property type="molecule type" value="Genomic_DNA"/>
</dbReference>
<gene>
    <name evidence="3" type="ORF">MTR67_043466</name>
</gene>
<dbReference type="InterPro" id="IPR025558">
    <property type="entry name" value="DUF4283"/>
</dbReference>
<dbReference type="Pfam" id="PF14111">
    <property type="entry name" value="DUF4283"/>
    <property type="match status" value="1"/>
</dbReference>
<sequence length="488" mass="55831">MTSTAEIKKSSWGQTPKIMQVLMVKKQEQHSMEGQIMKLNPKQGDTRIRPDQKNQQANARSTSLEVIEVESSSHFSFGIKPMATTPNNGRQQGTCKAITYANELNLDQMQGQQEINTNSKNQELTAEDNQQGKSSQSNSNRKVVSLDSSEDHVDANTKGQKNVMLNDQEQGRGDIEPQQQADRNHGSGKNESQSQLPAYGGNAESNKYHKDFPKISSNFDRHTTSNQKSKRSPHPNQPKAPNNLYGNQNTKQDLNVEPAPYTVVQTLAARLRQIHATHATSIELVPPRHTTKQGQPAVIYDMDDFMNKLTVDCRHVFIDLENELDYNTVWTQQRMTIEGKLMRIQAWTPNFKHEEETPIVPIWVLLPGLPWHCFKKEFITPLLESLSKVLYLDTTSIKRTRASMDKVKVQVDLTKDRSRHVWRGLDDEDLTIGRWQVIKYENIPPYCTYCKHHGHMIGDCNFKIRDEDFKRRKELGAEMKNINTREPG</sequence>
<dbReference type="Proteomes" id="UP001234989">
    <property type="component" value="Chromosome 10"/>
</dbReference>
<feature type="compositionally biased region" description="Polar residues" evidence="1">
    <location>
        <begin position="244"/>
        <end position="253"/>
    </location>
</feature>
<feature type="compositionally biased region" description="Polar residues" evidence="1">
    <location>
        <begin position="53"/>
        <end position="62"/>
    </location>
</feature>
<evidence type="ECO:0000259" key="2">
    <source>
        <dbReference type="Pfam" id="PF14111"/>
    </source>
</evidence>
<dbReference type="PANTHER" id="PTHR31286:SF177">
    <property type="entry name" value="ENDONUCLEASE_EXONUCLEASE_PHOSPHATASE"/>
    <property type="match status" value="1"/>
</dbReference>
<feature type="region of interest" description="Disordered" evidence="1">
    <location>
        <begin position="40"/>
        <end position="62"/>
    </location>
</feature>
<feature type="region of interest" description="Disordered" evidence="1">
    <location>
        <begin position="124"/>
        <end position="253"/>
    </location>
</feature>
<organism evidence="3 4">
    <name type="scientific">Solanum verrucosum</name>
    <dbReference type="NCBI Taxonomy" id="315347"/>
    <lineage>
        <taxon>Eukaryota</taxon>
        <taxon>Viridiplantae</taxon>
        <taxon>Streptophyta</taxon>
        <taxon>Embryophyta</taxon>
        <taxon>Tracheophyta</taxon>
        <taxon>Spermatophyta</taxon>
        <taxon>Magnoliopsida</taxon>
        <taxon>eudicotyledons</taxon>
        <taxon>Gunneridae</taxon>
        <taxon>Pentapetalae</taxon>
        <taxon>asterids</taxon>
        <taxon>lamiids</taxon>
        <taxon>Solanales</taxon>
        <taxon>Solanaceae</taxon>
        <taxon>Solanoideae</taxon>
        <taxon>Solaneae</taxon>
        <taxon>Solanum</taxon>
    </lineage>
</organism>
<evidence type="ECO:0000313" key="3">
    <source>
        <dbReference type="EMBL" id="WMV50081.1"/>
    </source>
</evidence>
<evidence type="ECO:0000313" key="4">
    <source>
        <dbReference type="Proteomes" id="UP001234989"/>
    </source>
</evidence>
<keyword evidence="4" id="KW-1185">Reference proteome</keyword>
<protein>
    <recommendedName>
        <fullName evidence="2">DUF4283 domain-containing protein</fullName>
    </recommendedName>
</protein>
<feature type="compositionally biased region" description="Basic and acidic residues" evidence="1">
    <location>
        <begin position="206"/>
        <end position="223"/>
    </location>
</feature>
<feature type="compositionally biased region" description="Polar residues" evidence="1">
    <location>
        <begin position="157"/>
        <end position="168"/>
    </location>
</feature>
<feature type="domain" description="DUF4283" evidence="2">
    <location>
        <begin position="312"/>
        <end position="355"/>
    </location>
</feature>
<evidence type="ECO:0000256" key="1">
    <source>
        <dbReference type="SAM" id="MobiDB-lite"/>
    </source>
</evidence>
<name>A0AAF0US18_SOLVR</name>
<reference evidence="3" key="1">
    <citation type="submission" date="2023-08" db="EMBL/GenBank/DDBJ databases">
        <title>A de novo genome assembly of Solanum verrucosum Schlechtendal, a Mexican diploid species geographically isolated from the other diploid A-genome species in potato relatives.</title>
        <authorList>
            <person name="Hosaka K."/>
        </authorList>
    </citation>
    <scope>NUCLEOTIDE SEQUENCE</scope>
    <source>
        <tissue evidence="3">Young leaves</tissue>
    </source>
</reference>
<dbReference type="AlphaFoldDB" id="A0AAF0US18"/>